<evidence type="ECO:0000313" key="3">
    <source>
        <dbReference type="Proteomes" id="UP000000664"/>
    </source>
</evidence>
<gene>
    <name evidence="1" type="ordered locus">LGAS_0587</name>
    <name evidence="2" type="ordered locus">LGAS_0649</name>
</gene>
<accession>A0A805YY61</accession>
<reference evidence="1 3" key="1">
    <citation type="journal article" date="2006" name="Proc. Natl. Acad. Sci. U.S.A.">
        <title>Comparative genomics of the lactic acid bacteria.</title>
        <authorList>
            <person name="Makarova K."/>
            <person name="Slesarev A."/>
            <person name="Wolf Y."/>
            <person name="Sorokin A."/>
            <person name="Mirkin B."/>
            <person name="Koonin E."/>
            <person name="Pavlov A."/>
            <person name="Pavlova N."/>
            <person name="Karamychev V."/>
            <person name="Polouchine N."/>
            <person name="Shakhova V."/>
            <person name="Grigoriev I."/>
            <person name="Lou Y."/>
            <person name="Rohksar D."/>
            <person name="Lucas S."/>
            <person name="Huang K."/>
            <person name="Goodstein D.M."/>
            <person name="Hawkins T."/>
            <person name="Plengvidhya V."/>
            <person name="Welker D."/>
            <person name="Hughes J."/>
            <person name="Goh Y."/>
            <person name="Benson A."/>
            <person name="Baldwin K."/>
            <person name="Lee J.H."/>
            <person name="Diaz-Muniz I."/>
            <person name="Dosti B."/>
            <person name="Smeianov V."/>
            <person name="Wechter W."/>
            <person name="Barabote R."/>
            <person name="Lorca G."/>
            <person name="Altermann E."/>
            <person name="Barrangou R."/>
            <person name="Ganesan B."/>
            <person name="Xie Y."/>
            <person name="Rawsthorne H."/>
            <person name="Tamir D."/>
            <person name="Parker C."/>
            <person name="Breidt F."/>
            <person name="Broadbent J."/>
            <person name="Hutkins R."/>
            <person name="O'Sullivan D."/>
            <person name="Steele J."/>
            <person name="Unlu G."/>
            <person name="Saier M."/>
            <person name="Klaenhammer T."/>
            <person name="Richardson P."/>
            <person name="Kozyavkin S."/>
            <person name="Weimer B."/>
            <person name="Mills D."/>
        </authorList>
    </citation>
    <scope>NUCLEOTIDE SEQUENCE [LARGE SCALE GENOMIC DNA]</scope>
    <source>
        <strain evidence="1">ATCC 33323</strain>
        <strain evidence="3">ATCC 33323 / DSM 20243 / BCRC 14619 / CIP 102991 / JCM 1131 / KCTC 3163 / NCIMB 11718 / NCTC 13722 / AM63</strain>
    </source>
</reference>
<dbReference type="KEGG" id="lga:LGAS_0587"/>
<dbReference type="EMBL" id="CP000413">
    <property type="protein sequence ID" value="ABJ60043.1"/>
    <property type="molecule type" value="Genomic_DNA"/>
</dbReference>
<dbReference type="Proteomes" id="UP000000664">
    <property type="component" value="Chromosome"/>
</dbReference>
<protein>
    <submittedName>
        <fullName evidence="1">Uncharacterized protein</fullName>
    </submittedName>
</protein>
<evidence type="ECO:0000313" key="1">
    <source>
        <dbReference type="EMBL" id="ABJ59983.1"/>
    </source>
</evidence>
<proteinExistence type="predicted"/>
<dbReference type="AlphaFoldDB" id="A0A805YY61"/>
<evidence type="ECO:0000313" key="2">
    <source>
        <dbReference type="EMBL" id="ABJ60043.1"/>
    </source>
</evidence>
<sequence length="70" mass="8084">MLEENHDLEKIIEDAKQYRWYSVPDMYVVEILDTTGRSAGYAKSIFIDKKEAAKVAKKLHGVVRQVSQNE</sequence>
<name>A0A805YY61_LACGA</name>
<dbReference type="KEGG" id="lga:LGAS_0649"/>
<organism evidence="1 3">
    <name type="scientific">Lactobacillus gasseri (strain ATCC 33323 / DSM 20243 / BCRC 14619 / CIP 102991 / JCM 1131 / KCTC 3163 / NCIMB 11718 / NCTC 13722 / AM63)</name>
    <dbReference type="NCBI Taxonomy" id="324831"/>
    <lineage>
        <taxon>Bacteria</taxon>
        <taxon>Bacillati</taxon>
        <taxon>Bacillota</taxon>
        <taxon>Bacilli</taxon>
        <taxon>Lactobacillales</taxon>
        <taxon>Lactobacillaceae</taxon>
        <taxon>Lactobacillus</taxon>
    </lineage>
</organism>
<dbReference type="GeneID" id="29639452"/>
<dbReference type="EMBL" id="CP000413">
    <property type="protein sequence ID" value="ABJ59983.1"/>
    <property type="molecule type" value="Genomic_DNA"/>
</dbReference>
<dbReference type="RefSeq" id="WP_011678815.1">
    <property type="nucleotide sequence ID" value="NC_008530.1"/>
</dbReference>